<dbReference type="RefSeq" id="WP_348262409.1">
    <property type="nucleotide sequence ID" value="NZ_CP121196.1"/>
</dbReference>
<dbReference type="CDD" id="cd05237">
    <property type="entry name" value="UDP_invert_4-6DH_SDR_e"/>
    <property type="match status" value="1"/>
</dbReference>
<dbReference type="InterPro" id="IPR051203">
    <property type="entry name" value="Polysaccharide_Synthase-Rel"/>
</dbReference>
<feature type="transmembrane region" description="Helical" evidence="2">
    <location>
        <begin position="20"/>
        <end position="39"/>
    </location>
</feature>
<accession>A0AAU7DIR2</accession>
<keyword evidence="2" id="KW-1133">Transmembrane helix</keyword>
<dbReference type="PANTHER" id="PTHR43318">
    <property type="entry name" value="UDP-N-ACETYLGLUCOSAMINE 4,6-DEHYDRATASE"/>
    <property type="match status" value="1"/>
</dbReference>
<dbReference type="SUPFAM" id="SSF51735">
    <property type="entry name" value="NAD(P)-binding Rossmann-fold domains"/>
    <property type="match status" value="2"/>
</dbReference>
<dbReference type="InterPro" id="IPR003869">
    <property type="entry name" value="Polysac_CapD-like"/>
</dbReference>
<name>A0AAU7DIR2_9BACT</name>
<sequence>MRKGLTNVLRSNAMRLVAVWAAQMLLFAFSGTAAYLLRFDFSLPSIYFRDLAYALPIWVVVKSLAFHFANLDKRGFRYVSISDAFRILCANLAGSAASYVVLLLVVPGRIPRSIYLIDFVFCTLGTTGLRVTVRLIRETIQGGQGGELEKRTFIYGAGDAGVTLLREIRNNPRLAYRICGFLDDRADKRGVLINDVPVLGGGEQAKELVANNDIEVILIAIPSASGLEMTRILELCHEAGAECKTVPGLGEIIEGHGLAGQIREVAVEDLLGRTPVRLEERQISPTIEGKVVLVTGAAGSIGSELCKQIARFRPAAIVGFEIAESPLFEIDREMRREFPAIPFYPEIGSVQNRVRLDEVLSQYRPQVVYHAAAYKHVPLMETHVFEAIENNVFGTFNVAAAAMDHGVDNFVMISSDKAVRPTNVMGATKRIAELILLGLQNGGTQFVAVRFGNVLGSNGSVIPIFKKQIAAGGPITVTHPEMRRFFMTIPEACQLVLQASAIGRGGQICVLDMGKPVKIVDLARNLILLSGLKPDHDIAIEFTGMRPGEKLYEELSSLLEDTVPTDHEKIRIFVGNGVPEEDVQTWLSSLRHICETRDTGRLVVALKELVLDYNPSTHLLRRILEHGIVIPLEVRETSNLPRIHL</sequence>
<proteinExistence type="inferred from homology"/>
<feature type="domain" description="Polysaccharide biosynthesis protein CapD-like" evidence="3">
    <location>
        <begin position="292"/>
        <end position="571"/>
    </location>
</feature>
<dbReference type="AlphaFoldDB" id="A0AAU7DIR2"/>
<gene>
    <name evidence="4" type="ORF">P8935_21750</name>
</gene>
<organism evidence="4">
    <name type="scientific">Telmatobacter sp. DSM 110680</name>
    <dbReference type="NCBI Taxonomy" id="3036704"/>
    <lineage>
        <taxon>Bacteria</taxon>
        <taxon>Pseudomonadati</taxon>
        <taxon>Acidobacteriota</taxon>
        <taxon>Terriglobia</taxon>
        <taxon>Terriglobales</taxon>
        <taxon>Acidobacteriaceae</taxon>
        <taxon>Telmatobacter</taxon>
    </lineage>
</organism>
<evidence type="ECO:0000256" key="1">
    <source>
        <dbReference type="ARBA" id="ARBA00007430"/>
    </source>
</evidence>
<dbReference type="EMBL" id="CP121196">
    <property type="protein sequence ID" value="XBH17178.1"/>
    <property type="molecule type" value="Genomic_DNA"/>
</dbReference>
<dbReference type="PANTHER" id="PTHR43318:SF1">
    <property type="entry name" value="POLYSACCHARIDE BIOSYNTHESIS PROTEIN EPSC-RELATED"/>
    <property type="match status" value="1"/>
</dbReference>
<dbReference type="Gene3D" id="3.40.50.720">
    <property type="entry name" value="NAD(P)-binding Rossmann-like Domain"/>
    <property type="match status" value="2"/>
</dbReference>
<dbReference type="Pfam" id="PF02719">
    <property type="entry name" value="Polysacc_synt_2"/>
    <property type="match status" value="1"/>
</dbReference>
<reference evidence="4" key="1">
    <citation type="submission" date="2023-03" db="EMBL/GenBank/DDBJ databases">
        <title>Edaphobacter sp.</title>
        <authorList>
            <person name="Huber K.J."/>
            <person name="Papendorf J."/>
            <person name="Pilke C."/>
            <person name="Bunk B."/>
            <person name="Sproeer C."/>
            <person name="Pester M."/>
        </authorList>
    </citation>
    <scope>NUCLEOTIDE SEQUENCE</scope>
    <source>
        <strain evidence="4">DSM 110680</strain>
    </source>
</reference>
<feature type="transmembrane region" description="Helical" evidence="2">
    <location>
        <begin position="84"/>
        <end position="106"/>
    </location>
</feature>
<feature type="transmembrane region" description="Helical" evidence="2">
    <location>
        <begin position="51"/>
        <end position="69"/>
    </location>
</feature>
<evidence type="ECO:0000313" key="4">
    <source>
        <dbReference type="EMBL" id="XBH17178.1"/>
    </source>
</evidence>
<protein>
    <submittedName>
        <fullName evidence="4">Nucleoside-diphosphate sugar epimerase/dehydratase</fullName>
    </submittedName>
</protein>
<dbReference type="Pfam" id="PF13727">
    <property type="entry name" value="CoA_binding_3"/>
    <property type="match status" value="1"/>
</dbReference>
<keyword evidence="2" id="KW-0472">Membrane</keyword>
<comment type="similarity">
    <text evidence="1">Belongs to the polysaccharide synthase family.</text>
</comment>
<evidence type="ECO:0000256" key="2">
    <source>
        <dbReference type="SAM" id="Phobius"/>
    </source>
</evidence>
<keyword evidence="2" id="KW-0812">Transmembrane</keyword>
<evidence type="ECO:0000259" key="3">
    <source>
        <dbReference type="Pfam" id="PF02719"/>
    </source>
</evidence>
<dbReference type="InterPro" id="IPR036291">
    <property type="entry name" value="NAD(P)-bd_dom_sf"/>
</dbReference>